<comment type="subcellular location">
    <subcellularLocation>
        <location evidence="1">Cell inner membrane</location>
        <topology evidence="1">Multi-pass membrane protein</topology>
    </subcellularLocation>
</comment>
<evidence type="ECO:0000313" key="14">
    <source>
        <dbReference type="EMBL" id="WCT73310.1"/>
    </source>
</evidence>
<comment type="catalytic activity">
    <reaction evidence="10 11">
        <text>[(1-&gt;4)-beta-D-glucosyl](n) + UDP-alpha-D-glucose = [(1-&gt;4)-beta-D-glucosyl](n+1) + UDP + H(+)</text>
        <dbReference type="Rhea" id="RHEA:19929"/>
        <dbReference type="Rhea" id="RHEA-COMP:10033"/>
        <dbReference type="Rhea" id="RHEA-COMP:10034"/>
        <dbReference type="ChEBI" id="CHEBI:15378"/>
        <dbReference type="ChEBI" id="CHEBI:18246"/>
        <dbReference type="ChEBI" id="CHEBI:58223"/>
        <dbReference type="ChEBI" id="CHEBI:58885"/>
        <dbReference type="EC" id="2.4.1.12"/>
    </reaction>
</comment>
<dbReference type="InterPro" id="IPR018513">
    <property type="entry name" value="Cell_synthase_bac"/>
</dbReference>
<evidence type="ECO:0000256" key="10">
    <source>
        <dbReference type="ARBA" id="ARBA00048682"/>
    </source>
</evidence>
<feature type="transmembrane region" description="Helical" evidence="11">
    <location>
        <begin position="507"/>
        <end position="526"/>
    </location>
</feature>
<gene>
    <name evidence="14" type="primary">bcsA</name>
    <name evidence="14" type="ORF">PQ455_17110</name>
</gene>
<evidence type="ECO:0000256" key="5">
    <source>
        <dbReference type="ARBA" id="ARBA00022679"/>
    </source>
</evidence>
<comment type="cofactor">
    <cofactor evidence="11">
        <name>Mg(2+)</name>
        <dbReference type="ChEBI" id="CHEBI:18420"/>
    </cofactor>
</comment>
<comment type="function">
    <text evidence="11">Catalytic subunit of cellulose synthase. It polymerizes uridine 5'-diphosphate glucose to cellulose.</text>
</comment>
<evidence type="ECO:0000256" key="2">
    <source>
        <dbReference type="ARBA" id="ARBA00022475"/>
    </source>
</evidence>
<dbReference type="CDD" id="cd06421">
    <property type="entry name" value="CESA_CelA_like"/>
    <property type="match status" value="1"/>
</dbReference>
<keyword evidence="15" id="KW-1185">Reference proteome</keyword>
<dbReference type="Gene3D" id="3.90.550.10">
    <property type="entry name" value="Spore Coat Polysaccharide Biosynthesis Protein SpsA, Chain A"/>
    <property type="match status" value="1"/>
</dbReference>
<keyword evidence="9 11" id="KW-0472">Membrane</keyword>
<evidence type="ECO:0000256" key="9">
    <source>
        <dbReference type="ARBA" id="ARBA00023136"/>
    </source>
</evidence>
<dbReference type="PANTHER" id="PTHR43867">
    <property type="entry name" value="CELLULOSE SYNTHASE CATALYTIC SUBUNIT A [UDP-FORMING]"/>
    <property type="match status" value="1"/>
</dbReference>
<evidence type="ECO:0000259" key="13">
    <source>
        <dbReference type="Pfam" id="PF07238"/>
    </source>
</evidence>
<feature type="transmembrane region" description="Helical" evidence="11">
    <location>
        <begin position="1437"/>
        <end position="1458"/>
    </location>
</feature>
<feature type="domain" description="Glycosyltransferase 2-like" evidence="12">
    <location>
        <begin position="144"/>
        <end position="313"/>
    </location>
</feature>
<keyword evidence="7 11" id="KW-0135">Cellulose biosynthesis</keyword>
<dbReference type="InterPro" id="IPR003919">
    <property type="entry name" value="Cell_synth_A"/>
</dbReference>
<dbReference type="InterPro" id="IPR009875">
    <property type="entry name" value="PilZ_domain"/>
</dbReference>
<feature type="transmembrane region" description="Helical" evidence="11">
    <location>
        <begin position="707"/>
        <end position="725"/>
    </location>
</feature>
<dbReference type="Proteomes" id="UP001220395">
    <property type="component" value="Chromosome"/>
</dbReference>
<dbReference type="PRINTS" id="PR01439">
    <property type="entry name" value="CELLSNTHASEA"/>
</dbReference>
<organism evidence="14 15">
    <name type="scientific">Sphingomonas naphthae</name>
    <dbReference type="NCBI Taxonomy" id="1813468"/>
    <lineage>
        <taxon>Bacteria</taxon>
        <taxon>Pseudomonadati</taxon>
        <taxon>Pseudomonadota</taxon>
        <taxon>Alphaproteobacteria</taxon>
        <taxon>Sphingomonadales</taxon>
        <taxon>Sphingomonadaceae</taxon>
        <taxon>Sphingomonas</taxon>
    </lineage>
</organism>
<reference evidence="14 15" key="1">
    <citation type="submission" date="2023-02" db="EMBL/GenBank/DDBJ databases">
        <title>Genome sequence of Sphingomonas naphthae.</title>
        <authorList>
            <person name="Kim S."/>
            <person name="Heo J."/>
            <person name="Kwon S.-W."/>
        </authorList>
    </citation>
    <scope>NUCLEOTIDE SEQUENCE [LARGE SCALE GENOMIC DNA]</scope>
    <source>
        <strain evidence="14 15">KACC 18716</strain>
    </source>
</reference>
<evidence type="ECO:0000256" key="6">
    <source>
        <dbReference type="ARBA" id="ARBA00022692"/>
    </source>
</evidence>
<name>A0ABY7TJD2_9SPHN</name>
<evidence type="ECO:0000313" key="15">
    <source>
        <dbReference type="Proteomes" id="UP001220395"/>
    </source>
</evidence>
<keyword evidence="4 11" id="KW-0328">Glycosyltransferase</keyword>
<proteinExistence type="predicted"/>
<dbReference type="NCBIfam" id="TIGR03030">
    <property type="entry name" value="CelA"/>
    <property type="match status" value="1"/>
</dbReference>
<dbReference type="RefSeq" id="WP_273687440.1">
    <property type="nucleotide sequence ID" value="NZ_CP117411.1"/>
</dbReference>
<keyword evidence="2 11" id="KW-1003">Cell membrane</keyword>
<feature type="transmembrane region" description="Helical" evidence="11">
    <location>
        <begin position="538"/>
        <end position="558"/>
    </location>
</feature>
<feature type="transmembrane region" description="Helical" evidence="11">
    <location>
        <begin position="41"/>
        <end position="58"/>
    </location>
</feature>
<feature type="transmembrane region" description="Helical" evidence="11">
    <location>
        <begin position="65"/>
        <end position="82"/>
    </location>
</feature>
<dbReference type="InterPro" id="IPR050321">
    <property type="entry name" value="Glycosyltr_2/OpgH_subfam"/>
</dbReference>
<evidence type="ECO:0000256" key="8">
    <source>
        <dbReference type="ARBA" id="ARBA00022989"/>
    </source>
</evidence>
<dbReference type="Gene3D" id="2.60.120.260">
    <property type="entry name" value="Galactose-binding domain-like"/>
    <property type="match status" value="2"/>
</dbReference>
<dbReference type="InterPro" id="IPR001173">
    <property type="entry name" value="Glyco_trans_2-like"/>
</dbReference>
<dbReference type="PANTHER" id="PTHR43867:SF2">
    <property type="entry name" value="CELLULOSE SYNTHASE CATALYTIC SUBUNIT A [UDP-FORMING]"/>
    <property type="match status" value="1"/>
</dbReference>
<evidence type="ECO:0000256" key="1">
    <source>
        <dbReference type="ARBA" id="ARBA00004429"/>
    </source>
</evidence>
<dbReference type="Pfam" id="PF07238">
    <property type="entry name" value="PilZ"/>
    <property type="match status" value="1"/>
</dbReference>
<keyword evidence="11" id="KW-0973">c-di-GMP</keyword>
<evidence type="ECO:0000259" key="12">
    <source>
        <dbReference type="Pfam" id="PF00535"/>
    </source>
</evidence>
<accession>A0ABY7TJD2</accession>
<dbReference type="SUPFAM" id="SSF53448">
    <property type="entry name" value="Nucleotide-diphospho-sugar transferases"/>
    <property type="match status" value="1"/>
</dbReference>
<evidence type="ECO:0000256" key="3">
    <source>
        <dbReference type="ARBA" id="ARBA00022519"/>
    </source>
</evidence>
<feature type="transmembrane region" description="Helical" evidence="11">
    <location>
        <begin position="94"/>
        <end position="119"/>
    </location>
</feature>
<sequence length="1472" mass="161204">MTGAAVNGKMQRGLYLLAVIVVGLIVAGAAVFVVAVPLDLWEQWAFGLVVILASLVVGRWKSRQATVMIFALSFLASTRYLYWRTTQTLEFDSLFGMLLGIGLYLAEFYAYVILLLGFLQTGWPLKRTVVELEGADEDLPIVDVFIPTYNESLAIVRETVFAAMAMDYPADRFAVYILDDGRREEFRDFATAVGCGYITRDNNLHAKAGNLNEAMKKTSGELLCIFDADHIPTRAFLQLTVGWFQRDNKLGLLQTPHHFYSPEPAQRNLVMVEDLPSEGDLFYGSVQSGNDLWNATFFCGSCAILKRDALMEVGGFAGETVTEDAHTALKIQRKGWSSGYINVRLAAGLATERLALHIGQRARWARGMTQILRIDNPMLGRGLHFGQRLCYLNAMLHFQYPLPRIVFLTSPLCYLLFGYNVIHAPASLIFAYAVPHLINSSRASTRVQAGERRLFWSEIYETILCFHLVKPTVLTLFNPRKGKFNVTDKGGLLDKGYFDFTSVKPHVFTACLLALGLFIGVVKLLMPATYGNQFGTLLLNTAWTLFSLMILTAAIAVARESRQVRQSVRIDTVLPVTVYFADGHVVDAHTTNASLGGLAIDFDPGIPLEGREITDVVMETTTGRAALPVEMIAMQAHSARVSFNDLNPAQARALNNVVMGRADAWQPDRDEVVNRPRGGLTPALDVFRAAGSAIFQSRGPRRRRMRLRDSVAALLMLFMGLAALLPTDAARAQSSSQNLQGAAPGAGEGARGVTTDYSKVAVGMTRDIRASFKDFGIEGPVRLATVRGEVGIPFGMRRDEVAVKAQLTINFAYSPVLIEQLSRMVILINGEVVQSIPLLHATANNLTVTMPVDPALIVPGDNRLNLRFLAHYKWDCEDPLHSSLWANVSNTRSFLDVTMQRLPTRPDLGQLPLPFFDRLSAARLVLPFVFAGNPDEGTLEAAGSVASYFGMLASYRGATFTPVIGEIPMGNAVVFMAPGQQLPGMPPIRASGSGLALIPNPRDPLSMLLVVIGNNAAQLKAAAAALSVGSKAFGGQAVSVSNTQIPTREAYDAPRWLNTKRVVRLGEFTDPQVLQGSGLPPGALSSTFRVAPDLFFWPRGGAKLTTRYRYPTAAWLDRGISRLDLSLNGQYLQTFPLEGTTWVDRMTGKTEQVSSRLSERSAELPTYALFGQNRLTFFYDLQLADKRQCQGTIPTDVRVSVDPDSTIDATGAWHYARLPNLAYFASAGFPFTRKADLTDTVVVLSPQAGLPGIEAYLALMGRFGDSTGAPVTGVSVVRAADEERLRDKDILLIGTVGDIATAPLFEKSQLMVQEGNIRVRSASMIDRLFGFLSSTPHDEVQTVNQFLVTGQSVTGYVSFRSPFTSSRTVVAVVGQTAADLPPLVYSLKDPKVNAQVQGDFSVRSPDGMTSFNVTPGYWVGNLPVLVQTGFWFSRHPFLLGVLAVIIALLISVPVYFYLKSVERKRLSRNEEG</sequence>
<protein>
    <recommendedName>
        <fullName evidence="11">Cellulose synthase catalytic subunit [UDP-forming]</fullName>
        <ecNumber evidence="11">2.4.1.12</ecNumber>
    </recommendedName>
</protein>
<dbReference type="EC" id="2.4.1.12" evidence="11"/>
<feature type="domain" description="PilZ" evidence="13">
    <location>
        <begin position="563"/>
        <end position="658"/>
    </location>
</feature>
<dbReference type="EMBL" id="CP117411">
    <property type="protein sequence ID" value="WCT73310.1"/>
    <property type="molecule type" value="Genomic_DNA"/>
</dbReference>
<keyword evidence="6 11" id="KW-0812">Transmembrane</keyword>
<comment type="pathway">
    <text evidence="11">Glycan metabolism; bacterial cellulose biosynthesis.</text>
</comment>
<feature type="transmembrane region" description="Helical" evidence="11">
    <location>
        <begin position="12"/>
        <end position="35"/>
    </location>
</feature>
<dbReference type="Pfam" id="PF03170">
    <property type="entry name" value="BcsB"/>
    <property type="match status" value="1"/>
</dbReference>
<keyword evidence="8 11" id="KW-1133">Transmembrane helix</keyword>
<dbReference type="Pfam" id="PF00535">
    <property type="entry name" value="Glycos_transf_2"/>
    <property type="match status" value="1"/>
</dbReference>
<evidence type="ECO:0000256" key="7">
    <source>
        <dbReference type="ARBA" id="ARBA00022916"/>
    </source>
</evidence>
<keyword evidence="3 11" id="KW-0997">Cell inner membrane</keyword>
<dbReference type="InterPro" id="IPR029044">
    <property type="entry name" value="Nucleotide-diphossugar_trans"/>
</dbReference>
<evidence type="ECO:0000256" key="4">
    <source>
        <dbReference type="ARBA" id="ARBA00022676"/>
    </source>
</evidence>
<keyword evidence="5 11" id="KW-0808">Transferase</keyword>
<dbReference type="Gene3D" id="2.40.10.220">
    <property type="entry name" value="predicted glycosyltransferase like domains"/>
    <property type="match status" value="1"/>
</dbReference>
<evidence type="ECO:0000256" key="11">
    <source>
        <dbReference type="RuleBase" id="RU365020"/>
    </source>
</evidence>